<dbReference type="RefSeq" id="WP_219799168.1">
    <property type="nucleotide sequence ID" value="NZ_CP080095.1"/>
</dbReference>
<sequence>MLAKMMNACDPWRQTIGLLSLMSGRTDPAVTRLAALHVQFERRNCPLPIAGERFDAQVALIERPTSATATIAWRDATHCSYGDQLWHAARARVNGVCAMSGLAIHVGDAVFKPRRGRPAPLNASAMILATVLNDAANVGAQARFPATPAAA</sequence>
<dbReference type="InterPro" id="IPR021769">
    <property type="entry name" value="DUF3331"/>
</dbReference>
<dbReference type="Proteomes" id="UP000826462">
    <property type="component" value="Chromosome 1"/>
</dbReference>
<evidence type="ECO:0000313" key="1">
    <source>
        <dbReference type="EMBL" id="QYD69831.1"/>
    </source>
</evidence>
<dbReference type="Pfam" id="PF11811">
    <property type="entry name" value="DUF3331"/>
    <property type="match status" value="1"/>
</dbReference>
<dbReference type="EMBL" id="CP080095">
    <property type="protein sequence ID" value="QYD69831.1"/>
    <property type="molecule type" value="Genomic_DNA"/>
</dbReference>
<keyword evidence="2" id="KW-1185">Reference proteome</keyword>
<protein>
    <submittedName>
        <fullName evidence="1">DUF3331 domain-containing protein</fullName>
    </submittedName>
</protein>
<proteinExistence type="predicted"/>
<accession>A0ABX8ULH6</accession>
<reference evidence="1 2" key="1">
    <citation type="submission" date="2021-07" db="EMBL/GenBank/DDBJ databases">
        <title>Paraburkholderia edwinii protects Aspergillus sp. from phenazines by acting as a toxin sponge.</title>
        <authorList>
            <person name="Dahlstrom K.M."/>
            <person name="Newman D.K."/>
        </authorList>
    </citation>
    <scope>NUCLEOTIDE SEQUENCE [LARGE SCALE GENOMIC DNA]</scope>
    <source>
        <strain evidence="1 2">Pe01</strain>
    </source>
</reference>
<evidence type="ECO:0000313" key="2">
    <source>
        <dbReference type="Proteomes" id="UP000826462"/>
    </source>
</evidence>
<name>A0ABX8ULH6_9BURK</name>
<gene>
    <name evidence="1" type="ORF">KZJ38_05650</name>
</gene>
<organism evidence="1 2">
    <name type="scientific">Paraburkholderia edwinii</name>
    <dbReference type="NCBI Taxonomy" id="2861782"/>
    <lineage>
        <taxon>Bacteria</taxon>
        <taxon>Pseudomonadati</taxon>
        <taxon>Pseudomonadota</taxon>
        <taxon>Betaproteobacteria</taxon>
        <taxon>Burkholderiales</taxon>
        <taxon>Burkholderiaceae</taxon>
        <taxon>Paraburkholderia</taxon>
    </lineage>
</organism>